<dbReference type="RefSeq" id="WP_363796674.1">
    <property type="nucleotide sequence ID" value="NZ_CP159925.1"/>
</dbReference>
<accession>A0AAU8MQV5</accession>
<reference evidence="4" key="1">
    <citation type="submission" date="2024-06" db="EMBL/GenBank/DDBJ databases">
        <authorList>
            <person name="Li S."/>
        </authorList>
    </citation>
    <scope>NUCLEOTIDE SEQUENCE</scope>
    <source>
        <strain evidence="4">SR10</strain>
    </source>
</reference>
<organism evidence="4">
    <name type="scientific">Lysobacter firmicutimachus</name>
    <dbReference type="NCBI Taxonomy" id="1792846"/>
    <lineage>
        <taxon>Bacteria</taxon>
        <taxon>Pseudomonadati</taxon>
        <taxon>Pseudomonadota</taxon>
        <taxon>Gammaproteobacteria</taxon>
        <taxon>Lysobacterales</taxon>
        <taxon>Lysobacteraceae</taxon>
        <taxon>Lysobacter</taxon>
    </lineage>
</organism>
<name>A0AAU8MQV5_9GAMM</name>
<protein>
    <submittedName>
        <fullName evidence="4">Class I SAM-dependent methyltransferase</fullName>
        <ecNumber evidence="4">2.1.-.-</ecNumber>
    </submittedName>
</protein>
<dbReference type="SUPFAM" id="SSF53335">
    <property type="entry name" value="S-adenosyl-L-methionine-dependent methyltransferases"/>
    <property type="match status" value="1"/>
</dbReference>
<dbReference type="AlphaFoldDB" id="A0AAU8MQV5"/>
<dbReference type="GO" id="GO:0016279">
    <property type="term" value="F:protein-lysine N-methyltransferase activity"/>
    <property type="evidence" value="ECO:0007669"/>
    <property type="project" value="InterPro"/>
</dbReference>
<dbReference type="EMBL" id="CP159925">
    <property type="protein sequence ID" value="XCO73784.1"/>
    <property type="molecule type" value="Genomic_DNA"/>
</dbReference>
<keyword evidence="1 4" id="KW-0489">Methyltransferase</keyword>
<keyword evidence="2 4" id="KW-0808">Transferase</keyword>
<dbReference type="InterPro" id="IPR026170">
    <property type="entry name" value="FAM173A/B"/>
</dbReference>
<gene>
    <name evidence="4" type="ORF">ABU614_15490</name>
</gene>
<evidence type="ECO:0000256" key="3">
    <source>
        <dbReference type="ARBA" id="ARBA00022691"/>
    </source>
</evidence>
<dbReference type="PANTHER" id="PTHR13610">
    <property type="entry name" value="METHYLTRANSFERASE DOMAIN-CONTAINING PROTEIN"/>
    <property type="match status" value="1"/>
</dbReference>
<sequence length="280" mass="29938">MERLRALLAQIEHDPALARPDGVPARLDALDRIDACLPHAAADLRQAAQAAVDRLEALNAAFYGDLREDIRSGRGAARLLHYATAWAREAPAHDPQAYDLLDELIAGVLPFAEPQAPQIALTPDMVFYQPTPARHALTMIRDSGLAAGDVLVDLGSGLGHVPLLAAICTEAETVGIELEPAYVACARQAALALNLANARFVEADARHADLASGTVFYLYTPFKGAILAEVLQRLREHAARRAIRVCGFGPCTATLAAQPWLVREDVGDAYGPAVFRSVAA</sequence>
<dbReference type="Gene3D" id="3.40.50.150">
    <property type="entry name" value="Vaccinia Virus protein VP39"/>
    <property type="match status" value="1"/>
</dbReference>
<dbReference type="GO" id="GO:0032259">
    <property type="term" value="P:methylation"/>
    <property type="evidence" value="ECO:0007669"/>
    <property type="project" value="UniProtKB-KW"/>
</dbReference>
<evidence type="ECO:0000313" key="4">
    <source>
        <dbReference type="EMBL" id="XCO73784.1"/>
    </source>
</evidence>
<dbReference type="PANTHER" id="PTHR13610:SF11">
    <property type="entry name" value="METHYLTRANSFERASE DOMAIN-CONTAINING PROTEIN"/>
    <property type="match status" value="1"/>
</dbReference>
<keyword evidence="3" id="KW-0949">S-adenosyl-L-methionine</keyword>
<dbReference type="EC" id="2.1.-.-" evidence="4"/>
<proteinExistence type="predicted"/>
<dbReference type="InterPro" id="IPR029063">
    <property type="entry name" value="SAM-dependent_MTases_sf"/>
</dbReference>
<evidence type="ECO:0000256" key="2">
    <source>
        <dbReference type="ARBA" id="ARBA00022679"/>
    </source>
</evidence>
<dbReference type="CDD" id="cd02440">
    <property type="entry name" value="AdoMet_MTases"/>
    <property type="match status" value="1"/>
</dbReference>
<evidence type="ECO:0000256" key="1">
    <source>
        <dbReference type="ARBA" id="ARBA00022603"/>
    </source>
</evidence>